<reference evidence="2 3" key="1">
    <citation type="submission" date="2010-10" db="EMBL/GenBank/DDBJ databases">
        <authorList>
            <person name="Muzny D."/>
            <person name="Qin X."/>
            <person name="Deng J."/>
            <person name="Jiang H."/>
            <person name="Liu Y."/>
            <person name="Qu J."/>
            <person name="Song X.-Z."/>
            <person name="Zhang L."/>
            <person name="Thornton R."/>
            <person name="Coyle M."/>
            <person name="Francisco L."/>
            <person name="Jackson L."/>
            <person name="Javaid M."/>
            <person name="Korchina V."/>
            <person name="Kovar C."/>
            <person name="Mata R."/>
            <person name="Mathew T."/>
            <person name="Ngo R."/>
            <person name="Nguyen L."/>
            <person name="Nguyen N."/>
            <person name="Okwuonu G."/>
            <person name="Ongeri F."/>
            <person name="Pham C."/>
            <person name="Simmons D."/>
            <person name="Wilczek-Boney K."/>
            <person name="Hale W."/>
            <person name="Jakkamsetti A."/>
            <person name="Pham P."/>
            <person name="Ruth R."/>
            <person name="San Lucas F."/>
            <person name="Warren J."/>
            <person name="Zhang J."/>
            <person name="Zhao Z."/>
            <person name="Zhou C."/>
            <person name="Zhu D."/>
            <person name="Lee S."/>
            <person name="Bess C."/>
            <person name="Blankenburg K."/>
            <person name="Forbes L."/>
            <person name="Fu Q."/>
            <person name="Gubbala S."/>
            <person name="Hirani K."/>
            <person name="Jayaseelan J.C."/>
            <person name="Lara F."/>
            <person name="Munidasa M."/>
            <person name="Palculict T."/>
            <person name="Patil S."/>
            <person name="Pu L.-L."/>
            <person name="Saada N."/>
            <person name="Tang L."/>
            <person name="Weissenberger G."/>
            <person name="Zhu Y."/>
            <person name="Hemphill L."/>
            <person name="Shang Y."/>
            <person name="Youmans B."/>
            <person name="Ayvaz T."/>
            <person name="Ross M."/>
            <person name="Santibanez J."/>
            <person name="Aqrawi P."/>
            <person name="Gross S."/>
            <person name="Joshi V."/>
            <person name="Fowler G."/>
            <person name="Nazareth L."/>
            <person name="Reid J."/>
            <person name="Worley K."/>
            <person name="Petrosino J."/>
            <person name="Highlander S."/>
            <person name="Gibbs R."/>
        </authorList>
    </citation>
    <scope>NUCLEOTIDE SEQUENCE [LARGE SCALE GENOMIC DNA]</scope>
    <source>
        <strain evidence="2 3">ATCC 33574</strain>
    </source>
</reference>
<dbReference type="GO" id="GO:0005524">
    <property type="term" value="F:ATP binding"/>
    <property type="evidence" value="ECO:0007669"/>
    <property type="project" value="InterPro"/>
</dbReference>
<comment type="caution">
    <text evidence="2">The sequence shown here is derived from an EMBL/GenBank/DDBJ whole genome shotgun (WGS) entry which is preliminary data.</text>
</comment>
<organism evidence="2 3">
    <name type="scientific">Segatella buccae ATCC 33574</name>
    <dbReference type="NCBI Taxonomy" id="873513"/>
    <lineage>
        <taxon>Bacteria</taxon>
        <taxon>Pseudomonadati</taxon>
        <taxon>Bacteroidota</taxon>
        <taxon>Bacteroidia</taxon>
        <taxon>Bacteroidales</taxon>
        <taxon>Prevotellaceae</taxon>
        <taxon>Segatella</taxon>
    </lineage>
</organism>
<dbReference type="PANTHER" id="PTHR40396:SF1">
    <property type="entry name" value="ATPASE AAA-TYPE CORE DOMAIN-CONTAINING PROTEIN"/>
    <property type="match status" value="1"/>
</dbReference>
<dbReference type="Pfam" id="PF13304">
    <property type="entry name" value="AAA_21"/>
    <property type="match status" value="1"/>
</dbReference>
<dbReference type="Proteomes" id="UP000003112">
    <property type="component" value="Unassembled WGS sequence"/>
</dbReference>
<dbReference type="STRING" id="873513.HMPREF6485_2515"/>
<dbReference type="AlphaFoldDB" id="E6KA79"/>
<evidence type="ECO:0000313" key="2">
    <source>
        <dbReference type="EMBL" id="EFU29545.1"/>
    </source>
</evidence>
<dbReference type="InterPro" id="IPR003959">
    <property type="entry name" value="ATPase_AAA_core"/>
</dbReference>
<accession>E6KA79</accession>
<dbReference type="Gene3D" id="3.40.50.300">
    <property type="entry name" value="P-loop containing nucleotide triphosphate hydrolases"/>
    <property type="match status" value="1"/>
</dbReference>
<name>E6KA79_9BACT</name>
<dbReference type="HOGENOM" id="CLU_046693_2_0_10"/>
<proteinExistence type="predicted"/>
<sequence>MYICNQIKKRIIMIQEFKIKNFLSFKDEVRFSFEASNDTFAETSQVVKINKNTRLLRFAVVYGYNASGKSNLLKAFEFLVGFWFKKQNDPYKSIRINPFKLNQSSKNEHSFFELVFYVNGVKYWYQLELDQSMIFFEKLSYYNYKSTEPVRLFERKIESGQTVISFGDLEVNEVVKDNITILCLNNMSFFAAREQVNTQIPLIDAAKEWMREKFMDIITPSTNLTAYAQRKSSDDEDLKKYIINFLREADFNISNINTDVVNSGIPEGLLDMLLKMRDLPAEEKERIRNEKTFKQLRTEFFHTVENNKGAETYPLSLDDEEESDGTVRTFGIEAAIYSALNKNSFLAIDEIENSLHPKLLEKILFEFLKQKSQSQLLVTTHNDGLLDLVDDLIRKDSIWFTEKQKSGITELYKLSDFRALNHLSSIREAYRNKRFGATKGS</sequence>
<feature type="domain" description="ATPase AAA-type core" evidence="1">
    <location>
        <begin position="58"/>
        <end position="387"/>
    </location>
</feature>
<dbReference type="SUPFAM" id="SSF52540">
    <property type="entry name" value="P-loop containing nucleoside triphosphate hydrolases"/>
    <property type="match status" value="1"/>
</dbReference>
<evidence type="ECO:0000313" key="3">
    <source>
        <dbReference type="Proteomes" id="UP000003112"/>
    </source>
</evidence>
<dbReference type="PANTHER" id="PTHR40396">
    <property type="entry name" value="ATPASE-LIKE PROTEIN"/>
    <property type="match status" value="1"/>
</dbReference>
<protein>
    <recommendedName>
        <fullName evidence="1">ATPase AAA-type core domain-containing protein</fullName>
    </recommendedName>
</protein>
<keyword evidence="3" id="KW-1185">Reference proteome</keyword>
<dbReference type="EMBL" id="AEPD01000044">
    <property type="protein sequence ID" value="EFU29545.1"/>
    <property type="molecule type" value="Genomic_DNA"/>
</dbReference>
<dbReference type="GO" id="GO:0016887">
    <property type="term" value="F:ATP hydrolysis activity"/>
    <property type="evidence" value="ECO:0007669"/>
    <property type="project" value="InterPro"/>
</dbReference>
<dbReference type="InterPro" id="IPR027417">
    <property type="entry name" value="P-loop_NTPase"/>
</dbReference>
<evidence type="ECO:0000259" key="1">
    <source>
        <dbReference type="Pfam" id="PF13304"/>
    </source>
</evidence>
<gene>
    <name evidence="2" type="ORF">HMPREF6485_2515</name>
</gene>
<dbReference type="eggNOG" id="COG1106">
    <property type="taxonomic scope" value="Bacteria"/>
</dbReference>